<evidence type="ECO:0000313" key="3">
    <source>
        <dbReference type="Proteomes" id="UP000559256"/>
    </source>
</evidence>
<keyword evidence="1" id="KW-1133">Transmembrane helix</keyword>
<dbReference type="AlphaFoldDB" id="A0A8H5FG68"/>
<accession>A0A8H5FG68</accession>
<name>A0A8H5FG68_9AGAR</name>
<dbReference type="EMBL" id="JAACJM010000239">
    <property type="protein sequence ID" value="KAF5335609.1"/>
    <property type="molecule type" value="Genomic_DNA"/>
</dbReference>
<keyword evidence="3" id="KW-1185">Reference proteome</keyword>
<feature type="transmembrane region" description="Helical" evidence="1">
    <location>
        <begin position="440"/>
        <end position="463"/>
    </location>
</feature>
<comment type="caution">
    <text evidence="2">The sequence shown here is derived from an EMBL/GenBank/DDBJ whole genome shotgun (WGS) entry which is preliminary data.</text>
</comment>
<keyword evidence="1" id="KW-0472">Membrane</keyword>
<keyword evidence="1" id="KW-0812">Transmembrane</keyword>
<organism evidence="2 3">
    <name type="scientific">Tetrapyrgos nigripes</name>
    <dbReference type="NCBI Taxonomy" id="182062"/>
    <lineage>
        <taxon>Eukaryota</taxon>
        <taxon>Fungi</taxon>
        <taxon>Dikarya</taxon>
        <taxon>Basidiomycota</taxon>
        <taxon>Agaricomycotina</taxon>
        <taxon>Agaricomycetes</taxon>
        <taxon>Agaricomycetidae</taxon>
        <taxon>Agaricales</taxon>
        <taxon>Marasmiineae</taxon>
        <taxon>Marasmiaceae</taxon>
        <taxon>Tetrapyrgos</taxon>
    </lineage>
</organism>
<proteinExistence type="predicted"/>
<sequence>MNLEVLKDFTFTQLYTYAVIIVFFVSLFSGDSLVAHFSYFILSLSWLSLRCRLQVFSYSKSRSSSIHNADTQNNLPETLSPLVVEGGENVTDVFSCFYLRIEVSSQAEDDTSSLEAIHHHLSPIINKDNASLGPSASASVCEAIRNVNVRAIPLTSQGPEAASLLVFPLLLLRPQLEPPLSRFFSSTSNKQEHLSRRCKPLLVLRQSGPLNRLTRPPTKWTLEPRTTTWLHRQDHWLHHDWGWLIELEKRLRVQSGSGSRATTQSSSSYHLYPYPPSRSFSSSATSDTDSTGAFNNASGFGIHNSSFVVCQNNYMQLPGGYQLQGPGFPNGTGSGAGADELISRMERLIEKQLDRRLMEINEANQRKELAFKKSIEELLSRIESRLPPEPEPPPSPDFFNSIEQRLQRLEKCLRSTTHPPRAQPNGPPDDDTIFDYKSPFSLTVTIFLVIATLVFPLLFFQLFCNI</sequence>
<reference evidence="2 3" key="1">
    <citation type="journal article" date="2020" name="ISME J.">
        <title>Uncovering the hidden diversity of litter-decomposition mechanisms in mushroom-forming fungi.</title>
        <authorList>
            <person name="Floudas D."/>
            <person name="Bentzer J."/>
            <person name="Ahren D."/>
            <person name="Johansson T."/>
            <person name="Persson P."/>
            <person name="Tunlid A."/>
        </authorList>
    </citation>
    <scope>NUCLEOTIDE SEQUENCE [LARGE SCALE GENOMIC DNA]</scope>
    <source>
        <strain evidence="2 3">CBS 291.85</strain>
    </source>
</reference>
<evidence type="ECO:0000256" key="1">
    <source>
        <dbReference type="SAM" id="Phobius"/>
    </source>
</evidence>
<feature type="transmembrane region" description="Helical" evidence="1">
    <location>
        <begin position="15"/>
        <end position="42"/>
    </location>
</feature>
<dbReference type="Proteomes" id="UP000559256">
    <property type="component" value="Unassembled WGS sequence"/>
</dbReference>
<evidence type="ECO:0000313" key="2">
    <source>
        <dbReference type="EMBL" id="KAF5335609.1"/>
    </source>
</evidence>
<gene>
    <name evidence="2" type="ORF">D9758_017270</name>
</gene>
<protein>
    <submittedName>
        <fullName evidence="2">Uncharacterized protein</fullName>
    </submittedName>
</protein>